<accession>A0A8B6BK47</accession>
<keyword evidence="2" id="KW-1015">Disulfide bond</keyword>
<dbReference type="PANTHER" id="PTHR10504">
    <property type="entry name" value="BACTERICIDAL PERMEABILITY-INCREASING BPI PROTEIN-RELATED"/>
    <property type="match status" value="1"/>
</dbReference>
<reference evidence="4" key="1">
    <citation type="submission" date="2018-11" db="EMBL/GenBank/DDBJ databases">
        <authorList>
            <person name="Alioto T."/>
            <person name="Alioto T."/>
        </authorList>
    </citation>
    <scope>NUCLEOTIDE SEQUENCE</scope>
</reference>
<dbReference type="InterPro" id="IPR032942">
    <property type="entry name" value="BPI/LBP/Plunc"/>
</dbReference>
<dbReference type="Gene3D" id="3.15.10.10">
    <property type="entry name" value="Bactericidal permeability-increasing protein, domain 1"/>
    <property type="match status" value="1"/>
</dbReference>
<dbReference type="SUPFAM" id="SSF55394">
    <property type="entry name" value="Bactericidal permeability-increasing protein, BPI"/>
    <property type="match status" value="4"/>
</dbReference>
<evidence type="ECO:0000256" key="2">
    <source>
        <dbReference type="ARBA" id="ARBA00023157"/>
    </source>
</evidence>
<dbReference type="InterPro" id="IPR017943">
    <property type="entry name" value="Bactericidal_perm-incr_a/b_dom"/>
</dbReference>
<comment type="similarity">
    <text evidence="1">Belongs to the BPI/LBP/Plunc superfamily. BPI/LBP family.</text>
</comment>
<evidence type="ECO:0000313" key="5">
    <source>
        <dbReference type="Proteomes" id="UP000596742"/>
    </source>
</evidence>
<dbReference type="GO" id="GO:0005615">
    <property type="term" value="C:extracellular space"/>
    <property type="evidence" value="ECO:0007669"/>
    <property type="project" value="TreeGrafter"/>
</dbReference>
<dbReference type="GO" id="GO:0008289">
    <property type="term" value="F:lipid binding"/>
    <property type="evidence" value="ECO:0007669"/>
    <property type="project" value="InterPro"/>
</dbReference>
<dbReference type="Proteomes" id="UP000596742">
    <property type="component" value="Unassembled WGS sequence"/>
</dbReference>
<feature type="domain" description="Lipid-binding serum glycoprotein C-terminal" evidence="3">
    <location>
        <begin position="160"/>
        <end position="366"/>
    </location>
</feature>
<sequence length="686" mass="75535">MLICFLYHSIKWSGGGSVNVKFSDISFSIGVNLGVDGSGKPKIKAGKCSCDSGPVKVKFRGGLAWIYNLFSGKVGKIIASQFQSKMCGIIQDLIDKNAQESLSTIKVEVQLGEFLTLDYRLLAAPTVTSEYIEADLKGEIFWKSDKSEAPFTPPAMATITDNKKMVYITLSEYIFNTMTYQAHKHNILVFNLTSQNIKSKDDALNTTCTDICIGKLIPQIGKSFPNSKVELHMKSSKPPVTSITDGNLGVAAQGDIDLYARKPDKTLHHLFQIAGTGSIAVKLTINETVIHGSVEDMKIKLNVSKSSIGPVNEKALQFLVDSAIKTTITPMLNDLGTKGFPMPSTDNLKLNQFDFKLLQNTMLIETNLKYIPEPTKIKSTMCGIVQNLIDNNAQKSLSTMKVQVKLGKVLTLDYRLMSAPKATPQYMEASLKGEILWTSDKTEAPFAPQSMAPITDSKKMVYITLSDYVFNTMFYQAHKHNMLVFNLTSKNIKDKKDILNTTCSGLCIGKFIPQIGKAFPNSSVELHMLSTKPPVTNITVGALGVRAEGNITLFARKSDISLHYLFTIYAKASIKVNLSIANEMIHGKLYDTKIQTKVTNSAIGTINDRALQFLVDSAIITTIEPMINGLGTTGFPMPSTNDLQFQQSGIKLLSNTILIETDLKYAPKSTVLKFVPMNERYLAIEI</sequence>
<dbReference type="OrthoDB" id="10255543at2759"/>
<dbReference type="InterPro" id="IPR017942">
    <property type="entry name" value="Lipid-bd_serum_glycop_N"/>
</dbReference>
<dbReference type="Pfam" id="PF02886">
    <property type="entry name" value="LBP_BPI_CETP_C"/>
    <property type="match status" value="2"/>
</dbReference>
<gene>
    <name evidence="4" type="ORF">MGAL_10B021955</name>
</gene>
<comment type="caution">
    <text evidence="4">The sequence shown here is derived from an EMBL/GenBank/DDBJ whole genome shotgun (WGS) entry which is preliminary data.</text>
</comment>
<dbReference type="PANTHER" id="PTHR10504:SF131">
    <property type="entry name" value="BPI2 DOMAIN-CONTAINING PROTEIN"/>
    <property type="match status" value="1"/>
</dbReference>
<name>A0A8B6BK47_MYTGA</name>
<dbReference type="Pfam" id="PF01273">
    <property type="entry name" value="LBP_BPI_CETP"/>
    <property type="match status" value="1"/>
</dbReference>
<dbReference type="EMBL" id="UYJE01000298">
    <property type="protein sequence ID" value="VDH92043.1"/>
    <property type="molecule type" value="Genomic_DNA"/>
</dbReference>
<dbReference type="Gene3D" id="3.15.20.10">
    <property type="entry name" value="Bactericidal permeability-increasing protein, domain 2"/>
    <property type="match status" value="2"/>
</dbReference>
<dbReference type="InterPro" id="IPR001124">
    <property type="entry name" value="Lipid-bd_serum_glycop_C"/>
</dbReference>
<feature type="domain" description="Lipid-binding serum glycoprotein C-terminal" evidence="3">
    <location>
        <begin position="455"/>
        <end position="661"/>
    </location>
</feature>
<dbReference type="FunFam" id="3.15.20.10:FF:000001">
    <property type="entry name" value="Phospholipid transfer protein"/>
    <property type="match status" value="2"/>
</dbReference>
<protein>
    <submittedName>
        <fullName evidence="4">Lipopolysaccharide-binding protein</fullName>
    </submittedName>
</protein>
<dbReference type="SMART" id="SM00329">
    <property type="entry name" value="BPI2"/>
    <property type="match status" value="2"/>
</dbReference>
<evidence type="ECO:0000256" key="1">
    <source>
        <dbReference type="ARBA" id="ARBA00007292"/>
    </source>
</evidence>
<keyword evidence="5" id="KW-1185">Reference proteome</keyword>
<evidence type="ECO:0000313" key="4">
    <source>
        <dbReference type="EMBL" id="VDH92043.1"/>
    </source>
</evidence>
<organism evidence="4 5">
    <name type="scientific">Mytilus galloprovincialis</name>
    <name type="common">Mediterranean mussel</name>
    <dbReference type="NCBI Taxonomy" id="29158"/>
    <lineage>
        <taxon>Eukaryota</taxon>
        <taxon>Metazoa</taxon>
        <taxon>Spiralia</taxon>
        <taxon>Lophotrochozoa</taxon>
        <taxon>Mollusca</taxon>
        <taxon>Bivalvia</taxon>
        <taxon>Autobranchia</taxon>
        <taxon>Pteriomorphia</taxon>
        <taxon>Mytilida</taxon>
        <taxon>Mytiloidea</taxon>
        <taxon>Mytilidae</taxon>
        <taxon>Mytilinae</taxon>
        <taxon>Mytilus</taxon>
    </lineage>
</organism>
<evidence type="ECO:0000259" key="3">
    <source>
        <dbReference type="SMART" id="SM00329"/>
    </source>
</evidence>
<proteinExistence type="inferred from homology"/>
<dbReference type="AlphaFoldDB" id="A0A8B6BK47"/>